<dbReference type="EMBL" id="HG792018">
    <property type="protein sequence ID" value="CDM36008.1"/>
    <property type="molecule type" value="Genomic_DNA"/>
</dbReference>
<dbReference type="OrthoDB" id="3886018at2759"/>
<organism evidence="1 2">
    <name type="scientific">Penicillium roqueforti (strain FM164)</name>
    <dbReference type="NCBI Taxonomy" id="1365484"/>
    <lineage>
        <taxon>Eukaryota</taxon>
        <taxon>Fungi</taxon>
        <taxon>Dikarya</taxon>
        <taxon>Ascomycota</taxon>
        <taxon>Pezizomycotina</taxon>
        <taxon>Eurotiomycetes</taxon>
        <taxon>Eurotiomycetidae</taxon>
        <taxon>Eurotiales</taxon>
        <taxon>Aspergillaceae</taxon>
        <taxon>Penicillium</taxon>
    </lineage>
</organism>
<dbReference type="OMA" id="GLQIGRW"/>
<sequence>MLYTTTVGEKHPLSKTQMQQYRPAWTCRWSSFQMASIRMMLKPLASDTNSTVSTTTCLPSTTATTIEYSVAGSATTFSSTSTSDTPVLCPPDTCEKLSSMRTSLLGSASMGVAAMIEHYESIPTDITTILPAEGCEIATTSGAASPTRPVSKTTLSSSQDEKMMISSLIAYASQDASPPYSSYVKSLAPIWIDQPGPVSAQWFNYPSIGHSAVGVKGIYGCTVVIIASEKGVYLSHIWESPVFVDLAFNPTDDDSFTMNASKSLRDGTLYAQSITALIGTDHNPGVLNAIYAPKVFVLTPFTTDWDRQYFGISTKFRYQKRAQELAQKIANIVPGSGGNGIILGYTRTSRQASSQEQGIAGRTILEIDPSYTRLTSIHDSSSAGLQIGRWRLWVEDQLITYQDFWLPHITAPRDTSRYAIGQETLVMPTRVGATLRYC</sequence>
<gene>
    <name evidence="1" type="ORF">PROQFM164_S04g000889</name>
</gene>
<dbReference type="Proteomes" id="UP000030686">
    <property type="component" value="Unassembled WGS sequence"/>
</dbReference>
<dbReference type="STRING" id="1365484.W6QGQ3"/>
<reference evidence="1" key="1">
    <citation type="journal article" date="2014" name="Nat. Commun.">
        <title>Multiple recent horizontal transfers of a large genomic region in cheese making fungi.</title>
        <authorList>
            <person name="Cheeseman K."/>
            <person name="Ropars J."/>
            <person name="Renault P."/>
            <person name="Dupont J."/>
            <person name="Gouzy J."/>
            <person name="Branca A."/>
            <person name="Abraham A.L."/>
            <person name="Ceppi M."/>
            <person name="Conseiller E."/>
            <person name="Debuchy R."/>
            <person name="Malagnac F."/>
            <person name="Goarin A."/>
            <person name="Silar P."/>
            <person name="Lacoste S."/>
            <person name="Sallet E."/>
            <person name="Bensimon A."/>
            <person name="Giraud T."/>
            <person name="Brygoo Y."/>
        </authorList>
    </citation>
    <scope>NUCLEOTIDE SEQUENCE [LARGE SCALE GENOMIC DNA]</scope>
    <source>
        <strain evidence="1">FM164</strain>
    </source>
</reference>
<accession>W6QGQ3</accession>
<keyword evidence="2" id="KW-1185">Reference proteome</keyword>
<evidence type="ECO:0000313" key="2">
    <source>
        <dbReference type="Proteomes" id="UP000030686"/>
    </source>
</evidence>
<dbReference type="AlphaFoldDB" id="W6QGQ3"/>
<name>W6QGQ3_PENRF</name>
<protein>
    <submittedName>
        <fullName evidence="1">Genomic scaffold, ProqFM164S04</fullName>
    </submittedName>
</protein>
<proteinExistence type="predicted"/>
<evidence type="ECO:0000313" key="1">
    <source>
        <dbReference type="EMBL" id="CDM36008.1"/>
    </source>
</evidence>